<dbReference type="AlphaFoldDB" id="A0A7J6X6V6"/>
<feature type="compositionally biased region" description="Basic residues" evidence="1">
    <location>
        <begin position="62"/>
        <end position="72"/>
    </location>
</feature>
<accession>A0A7J6X6V6</accession>
<feature type="region of interest" description="Disordered" evidence="1">
    <location>
        <begin position="1"/>
        <end position="75"/>
    </location>
</feature>
<dbReference type="Proteomes" id="UP000554482">
    <property type="component" value="Unassembled WGS sequence"/>
</dbReference>
<organism evidence="2 3">
    <name type="scientific">Thalictrum thalictroides</name>
    <name type="common">Rue-anemone</name>
    <name type="synonym">Anemone thalictroides</name>
    <dbReference type="NCBI Taxonomy" id="46969"/>
    <lineage>
        <taxon>Eukaryota</taxon>
        <taxon>Viridiplantae</taxon>
        <taxon>Streptophyta</taxon>
        <taxon>Embryophyta</taxon>
        <taxon>Tracheophyta</taxon>
        <taxon>Spermatophyta</taxon>
        <taxon>Magnoliopsida</taxon>
        <taxon>Ranunculales</taxon>
        <taxon>Ranunculaceae</taxon>
        <taxon>Thalictroideae</taxon>
        <taxon>Thalictrum</taxon>
    </lineage>
</organism>
<reference evidence="2 3" key="1">
    <citation type="submission" date="2020-06" db="EMBL/GenBank/DDBJ databases">
        <title>Transcriptomic and genomic resources for Thalictrum thalictroides and T. hernandezii: Facilitating candidate gene discovery in an emerging model plant lineage.</title>
        <authorList>
            <person name="Arias T."/>
            <person name="Riano-Pachon D.M."/>
            <person name="Di Stilio V.S."/>
        </authorList>
    </citation>
    <scope>NUCLEOTIDE SEQUENCE [LARGE SCALE GENOMIC DNA]</scope>
    <source>
        <strain evidence="3">cv. WT478/WT964</strain>
        <tissue evidence="2">Leaves</tissue>
    </source>
</reference>
<evidence type="ECO:0000313" key="3">
    <source>
        <dbReference type="Proteomes" id="UP000554482"/>
    </source>
</evidence>
<evidence type="ECO:0000313" key="2">
    <source>
        <dbReference type="EMBL" id="KAF5205424.1"/>
    </source>
</evidence>
<feature type="compositionally biased region" description="Acidic residues" evidence="1">
    <location>
        <begin position="16"/>
        <end position="57"/>
    </location>
</feature>
<protein>
    <submittedName>
        <fullName evidence="2">Uncharacterized protein</fullName>
    </submittedName>
</protein>
<dbReference type="EMBL" id="JABWDY010004089">
    <property type="protein sequence ID" value="KAF5205424.1"/>
    <property type="molecule type" value="Genomic_DNA"/>
</dbReference>
<comment type="caution">
    <text evidence="2">The sequence shown here is derived from an EMBL/GenBank/DDBJ whole genome shotgun (WGS) entry which is preliminary data.</text>
</comment>
<keyword evidence="3" id="KW-1185">Reference proteome</keyword>
<proteinExistence type="predicted"/>
<gene>
    <name evidence="2" type="ORF">FRX31_004989</name>
</gene>
<name>A0A7J6X6V6_THATH</name>
<sequence length="90" mass="10376">MVEIEEPSVEKTLTVDDVEEQTNKEEVDDSQEDKEDAAETEEDEEDDDRDDPEDESEGQTKTMKKKNTKPRKYSITVRCSMNKNVDSNCV</sequence>
<evidence type="ECO:0000256" key="1">
    <source>
        <dbReference type="SAM" id="MobiDB-lite"/>
    </source>
</evidence>